<dbReference type="KEGG" id="fpu:FPSE_07110"/>
<sequence length="145" mass="16714">MWNDGATEKRTPPNRTVATAASRIKTFAIRQSPPSPRHQQHLQSSKASARTSHSARGNDWSTVNWQNMANPGTLWVKMEIEVSDKPDTTWYEQLSAYSLKQQYDSWSQWRKIMQNHKSILQKRLGTGRQAFVQLFAASKVRNVDR</sequence>
<dbReference type="EMBL" id="AFNW01000190">
    <property type="protein sequence ID" value="EKJ72710.1"/>
    <property type="molecule type" value="Genomic_DNA"/>
</dbReference>
<protein>
    <submittedName>
        <fullName evidence="2">Uncharacterized protein</fullName>
    </submittedName>
</protein>
<evidence type="ECO:0000313" key="3">
    <source>
        <dbReference type="Proteomes" id="UP000007978"/>
    </source>
</evidence>
<dbReference type="HOGENOM" id="CLU_1786958_0_0_1"/>
<reference evidence="2 3" key="1">
    <citation type="journal article" date="2012" name="PLoS Pathog.">
        <title>Comparative pathogenomics reveals horizontally acquired novel virulence genes in fungi infecting cereal hosts.</title>
        <authorList>
            <person name="Gardiner D.M."/>
            <person name="McDonald M.C."/>
            <person name="Covarelli L."/>
            <person name="Solomon P.S."/>
            <person name="Rusu A.G."/>
            <person name="Marshall M."/>
            <person name="Kazan K."/>
            <person name="Chakraborty S."/>
            <person name="McDonald B.A."/>
            <person name="Manners J.M."/>
        </authorList>
    </citation>
    <scope>NUCLEOTIDE SEQUENCE [LARGE SCALE GENOMIC DNA]</scope>
    <source>
        <strain evidence="2 3">CS3096</strain>
    </source>
</reference>
<feature type="compositionally biased region" description="Polar residues" evidence="1">
    <location>
        <begin position="41"/>
        <end position="63"/>
    </location>
</feature>
<dbReference type="AlphaFoldDB" id="K3VZN5"/>
<accession>K3VZN5</accession>
<feature type="region of interest" description="Disordered" evidence="1">
    <location>
        <begin position="29"/>
        <end position="63"/>
    </location>
</feature>
<dbReference type="Proteomes" id="UP000007978">
    <property type="component" value="Chromosome 4"/>
</dbReference>
<gene>
    <name evidence="2" type="ORF">FPSE_07110</name>
</gene>
<organism evidence="2 3">
    <name type="scientific">Fusarium pseudograminearum (strain CS3096)</name>
    <name type="common">Wheat and barley crown-rot fungus</name>
    <dbReference type="NCBI Taxonomy" id="1028729"/>
    <lineage>
        <taxon>Eukaryota</taxon>
        <taxon>Fungi</taxon>
        <taxon>Dikarya</taxon>
        <taxon>Ascomycota</taxon>
        <taxon>Pezizomycotina</taxon>
        <taxon>Sordariomycetes</taxon>
        <taxon>Hypocreomycetidae</taxon>
        <taxon>Hypocreales</taxon>
        <taxon>Nectriaceae</taxon>
        <taxon>Fusarium</taxon>
    </lineage>
</organism>
<dbReference type="RefSeq" id="XP_009258503.1">
    <property type="nucleotide sequence ID" value="XM_009260228.1"/>
</dbReference>
<evidence type="ECO:0000313" key="2">
    <source>
        <dbReference type="EMBL" id="EKJ72710.1"/>
    </source>
</evidence>
<keyword evidence="3" id="KW-1185">Reference proteome</keyword>
<comment type="caution">
    <text evidence="2">The sequence shown here is derived from an EMBL/GenBank/DDBJ whole genome shotgun (WGS) entry which is preliminary data.</text>
</comment>
<dbReference type="GeneID" id="20365728"/>
<proteinExistence type="predicted"/>
<name>K3VZN5_FUSPC</name>
<evidence type="ECO:0000256" key="1">
    <source>
        <dbReference type="SAM" id="MobiDB-lite"/>
    </source>
</evidence>
<dbReference type="OrthoDB" id="10584277at2759"/>